<evidence type="ECO:0000256" key="1">
    <source>
        <dbReference type="SAM" id="MobiDB-lite"/>
    </source>
</evidence>
<feature type="region of interest" description="Disordered" evidence="1">
    <location>
        <begin position="178"/>
        <end position="210"/>
    </location>
</feature>
<dbReference type="EMBL" id="CP018889">
    <property type="protein sequence ID" value="AUI67605.1"/>
    <property type="molecule type" value="Genomic_DNA"/>
</dbReference>
<evidence type="ECO:0008006" key="5">
    <source>
        <dbReference type="Google" id="ProtNLM"/>
    </source>
</evidence>
<evidence type="ECO:0000256" key="2">
    <source>
        <dbReference type="SAM" id="SignalP"/>
    </source>
</evidence>
<feature type="signal peptide" evidence="2">
    <location>
        <begin position="1"/>
        <end position="27"/>
    </location>
</feature>
<dbReference type="AlphaFoldDB" id="A0A2N9YAW8"/>
<name>A0A2N9YAW8_9GAMM</name>
<feature type="chain" id="PRO_5014627789" description="PEGA domain-containing protein" evidence="2">
    <location>
        <begin position="28"/>
        <end position="383"/>
    </location>
</feature>
<dbReference type="Gene3D" id="2.60.40.1120">
    <property type="entry name" value="Carboxypeptidase-like, regulatory domain"/>
    <property type="match status" value="1"/>
</dbReference>
<protein>
    <recommendedName>
        <fullName evidence="5">PEGA domain-containing protein</fullName>
    </recommendedName>
</protein>
<dbReference type="Proteomes" id="UP000234271">
    <property type="component" value="Chromosome"/>
</dbReference>
<dbReference type="InterPro" id="IPR013784">
    <property type="entry name" value="Carb-bd-like_fold"/>
</dbReference>
<dbReference type="STRING" id="288004.AL038_03915"/>
<proteinExistence type="predicted"/>
<dbReference type="OrthoDB" id="5624957at2"/>
<dbReference type="SUPFAM" id="SSF49452">
    <property type="entry name" value="Starch-binding domain-like"/>
    <property type="match status" value="1"/>
</dbReference>
<keyword evidence="2" id="KW-0732">Signal</keyword>
<keyword evidence="4" id="KW-1185">Reference proteome</keyword>
<dbReference type="RefSeq" id="WP_062149318.1">
    <property type="nucleotide sequence ID" value="NZ_CP012373.2"/>
</dbReference>
<feature type="compositionally biased region" description="Pro residues" evidence="1">
    <location>
        <begin position="201"/>
        <end position="210"/>
    </location>
</feature>
<sequence length="383" mass="41508">MLSRHFLVNCLTVFLLLLSGIMPPAYAQTNINFQEAQGTGINADTLQIKNMRVDLTIPDPANPAISKNVSSYYNITFRFDPVTLHFVPILESMSANCASFLVRVLNSQTATPLLTAHVLINGEDKIVDTNGFVQFDNVTSGQQIVTVSAEGFENSYQEITVQCGTNPQVDASLHPITASTPTTGGEEPVIDTPEPSVPTEEPTPPIIEPPPIVVDVPQLIRIQLDWGETPRDLDAHLTGPEPGLAASYGNDQDRFHLYFANKETSIAKLDTGEFSNTKPEVITIFPAVGAHQLRAGSYRFVVHHFAGAGSITTADAQVRLWIGNQAEQLFTPTIEGANILANASTDVWIVFELLVKEDGTVTVIPIQHYDTGFNPSSVRSAGG</sequence>
<gene>
    <name evidence="3" type="ORF">BLE401_02095</name>
</gene>
<evidence type="ECO:0000313" key="3">
    <source>
        <dbReference type="EMBL" id="AUI67605.1"/>
    </source>
</evidence>
<organism evidence="3 4">
    <name type="scientific">Beggiatoa leptomitoformis</name>
    <dbReference type="NCBI Taxonomy" id="288004"/>
    <lineage>
        <taxon>Bacteria</taxon>
        <taxon>Pseudomonadati</taxon>
        <taxon>Pseudomonadota</taxon>
        <taxon>Gammaproteobacteria</taxon>
        <taxon>Thiotrichales</taxon>
        <taxon>Thiotrichaceae</taxon>
        <taxon>Beggiatoa</taxon>
    </lineage>
</organism>
<dbReference type="KEGG" id="blep:AL038_03915"/>
<evidence type="ECO:0000313" key="4">
    <source>
        <dbReference type="Proteomes" id="UP000234271"/>
    </source>
</evidence>
<dbReference type="GO" id="GO:0030246">
    <property type="term" value="F:carbohydrate binding"/>
    <property type="evidence" value="ECO:0007669"/>
    <property type="project" value="InterPro"/>
</dbReference>
<accession>A0A2N9YAW8</accession>
<reference evidence="4" key="1">
    <citation type="submission" date="2016-12" db="EMBL/GenBank/DDBJ databases">
        <title>Complete Genome Sequence of Beggiatoa leptomitiformis D-401.</title>
        <authorList>
            <person name="Fomenkov A."/>
            <person name="Vincze T."/>
            <person name="Grabovich M."/>
            <person name="Anton B.P."/>
            <person name="Dubinina G."/>
            <person name="Orlova M."/>
            <person name="Belousova E."/>
            <person name="Roberts R.J."/>
        </authorList>
    </citation>
    <scope>NUCLEOTIDE SEQUENCE [LARGE SCALE GENOMIC DNA]</scope>
    <source>
        <strain evidence="4">D-401</strain>
    </source>
</reference>